<dbReference type="Proteomes" id="UP000266441">
    <property type="component" value="Unassembled WGS sequence"/>
</dbReference>
<gene>
    <name evidence="1" type="ORF">D1164_10535</name>
</gene>
<protein>
    <recommendedName>
        <fullName evidence="3">DUF4380 domain-containing protein</fullName>
    </recommendedName>
</protein>
<dbReference type="RefSeq" id="WP_119349942.1">
    <property type="nucleotide sequence ID" value="NZ_QWET01000007.1"/>
</dbReference>
<evidence type="ECO:0008006" key="3">
    <source>
        <dbReference type="Google" id="ProtNLM"/>
    </source>
</evidence>
<dbReference type="OrthoDB" id="1491517at2"/>
<proteinExistence type="predicted"/>
<sequence>MKKSEDVLKAFEKSGKRTHLTGDLKNGVIAALDMEGRLFTILDGVVLNRINEEAIMGQSTRERYLNPGGDTLWPAPEGTTLGYQYATGSWRVSPSVTSARYLVESSDKNNAAIVAETELINNQGLGIPLLFKREINIEPVSGAITVNVVESITYMGRKPVLNTECLLAPWTLCQFDSGAGCEVVFPGTVQTKVWDLYEQGGNTDVFREEEMCRVQTDGSQKYQIALGPDVPWIEYHDPQNGLTVRRTASALPEGQSYIDIRDAAPDVAPDKKGVRYSIYSDTDNFMEIEAVGGCPEIILPGTELKVSVSTKFFRT</sequence>
<dbReference type="AlphaFoldDB" id="A0A399D097"/>
<evidence type="ECO:0000313" key="2">
    <source>
        <dbReference type="Proteomes" id="UP000266441"/>
    </source>
</evidence>
<accession>A0A399D097</accession>
<comment type="caution">
    <text evidence="1">The sequence shown here is derived from an EMBL/GenBank/DDBJ whole genome shotgun (WGS) entry which is preliminary data.</text>
</comment>
<reference evidence="1 2" key="1">
    <citation type="journal article" date="2015" name="Int. J. Syst. Evol. Microbiol.">
        <title>Mariniphaga sediminis sp. nov., isolated from coastal sediment.</title>
        <authorList>
            <person name="Wang F.Q."/>
            <person name="Shen Q.Y."/>
            <person name="Chen G.J."/>
            <person name="Du Z.J."/>
        </authorList>
    </citation>
    <scope>NUCLEOTIDE SEQUENCE [LARGE SCALE GENOMIC DNA]</scope>
    <source>
        <strain evidence="1 2">SY21</strain>
    </source>
</reference>
<dbReference type="EMBL" id="QWET01000007">
    <property type="protein sequence ID" value="RIH65017.1"/>
    <property type="molecule type" value="Genomic_DNA"/>
</dbReference>
<name>A0A399D097_9BACT</name>
<organism evidence="1 2">
    <name type="scientific">Mariniphaga sediminis</name>
    <dbReference type="NCBI Taxonomy" id="1628158"/>
    <lineage>
        <taxon>Bacteria</taxon>
        <taxon>Pseudomonadati</taxon>
        <taxon>Bacteroidota</taxon>
        <taxon>Bacteroidia</taxon>
        <taxon>Marinilabiliales</taxon>
        <taxon>Prolixibacteraceae</taxon>
        <taxon>Mariniphaga</taxon>
    </lineage>
</organism>
<keyword evidence="2" id="KW-1185">Reference proteome</keyword>
<evidence type="ECO:0000313" key="1">
    <source>
        <dbReference type="EMBL" id="RIH65017.1"/>
    </source>
</evidence>